<organism evidence="2 3">
    <name type="scientific">Pseudoluteimonas lycopersici</name>
    <dbReference type="NCBI Taxonomy" id="1324796"/>
    <lineage>
        <taxon>Bacteria</taxon>
        <taxon>Pseudomonadati</taxon>
        <taxon>Pseudomonadota</taxon>
        <taxon>Gammaproteobacteria</taxon>
        <taxon>Lysobacterales</taxon>
        <taxon>Lysobacteraceae</taxon>
        <taxon>Pseudoluteimonas</taxon>
    </lineage>
</organism>
<keyword evidence="1" id="KW-0472">Membrane</keyword>
<sequence>MSTNERPASGHDENRERQLQGSGIAFLGSGVAFLGVGVATKMIVFTMLAPTFIALGIVFLVRARRRPHGDGQR</sequence>
<protein>
    <submittedName>
        <fullName evidence="2">Uncharacterized protein</fullName>
    </submittedName>
</protein>
<reference evidence="2 3" key="1">
    <citation type="submission" date="2019-07" db="EMBL/GenBank/DDBJ databases">
        <title>Lysobacter weifangensis sp. nov., isolated from bensulfuron-methyl contaminated farmland soil.</title>
        <authorList>
            <person name="Zhao H."/>
        </authorList>
    </citation>
    <scope>NUCLEOTIDE SEQUENCE [LARGE SCALE GENOMIC DNA]</scope>
    <source>
        <strain evidence="2 3">CC-Bw-6</strain>
    </source>
</reference>
<evidence type="ECO:0000313" key="3">
    <source>
        <dbReference type="Proteomes" id="UP000315891"/>
    </source>
</evidence>
<evidence type="ECO:0000313" key="2">
    <source>
        <dbReference type="EMBL" id="QDQ74071.1"/>
    </source>
</evidence>
<feature type="transmembrane region" description="Helical" evidence="1">
    <location>
        <begin position="21"/>
        <end position="39"/>
    </location>
</feature>
<keyword evidence="1" id="KW-0812">Transmembrane</keyword>
<name>A0A516V6F3_9GAMM</name>
<dbReference type="Proteomes" id="UP000315891">
    <property type="component" value="Chromosome"/>
</dbReference>
<dbReference type="EMBL" id="CP041742">
    <property type="protein sequence ID" value="QDQ74071.1"/>
    <property type="molecule type" value="Genomic_DNA"/>
</dbReference>
<keyword evidence="1" id="KW-1133">Transmembrane helix</keyword>
<keyword evidence="3" id="KW-1185">Reference proteome</keyword>
<gene>
    <name evidence="2" type="ORF">FNZ56_09350</name>
</gene>
<dbReference type="AlphaFoldDB" id="A0A516V6F3"/>
<evidence type="ECO:0000256" key="1">
    <source>
        <dbReference type="SAM" id="Phobius"/>
    </source>
</evidence>
<dbReference type="RefSeq" id="WP_143879581.1">
    <property type="nucleotide sequence ID" value="NZ_BAABLZ010000001.1"/>
</dbReference>
<feature type="transmembrane region" description="Helical" evidence="1">
    <location>
        <begin position="45"/>
        <end position="63"/>
    </location>
</feature>
<proteinExistence type="predicted"/>
<accession>A0A516V6F3</accession>